<dbReference type="GO" id="GO:0071111">
    <property type="term" value="F:cyclic-guanylate-specific phosphodiesterase activity"/>
    <property type="evidence" value="ECO:0007669"/>
    <property type="project" value="InterPro"/>
</dbReference>
<dbReference type="AlphaFoldDB" id="A0A0C1VPT2"/>
<dbReference type="PANTHER" id="PTHR33121">
    <property type="entry name" value="CYCLIC DI-GMP PHOSPHODIESTERASE PDEF"/>
    <property type="match status" value="1"/>
</dbReference>
<dbReference type="Gene3D" id="3.20.20.450">
    <property type="entry name" value="EAL domain"/>
    <property type="match status" value="1"/>
</dbReference>
<organism evidence="3 4">
    <name type="scientific">Vibrio owensii CAIM 1854 = LMG 25443</name>
    <dbReference type="NCBI Taxonomy" id="1229493"/>
    <lineage>
        <taxon>Bacteria</taxon>
        <taxon>Pseudomonadati</taxon>
        <taxon>Pseudomonadota</taxon>
        <taxon>Gammaproteobacteria</taxon>
        <taxon>Vibrionales</taxon>
        <taxon>Vibrionaceae</taxon>
        <taxon>Vibrio</taxon>
    </lineage>
</organism>
<proteinExistence type="predicted"/>
<dbReference type="PATRIC" id="fig|1229493.5.peg.2557"/>
<reference evidence="3 4" key="1">
    <citation type="submission" date="2014-07" db="EMBL/GenBank/DDBJ databases">
        <title>Unique and conserved regions in Vibrio harveyi and related species in comparison with the shrimp pathogen Vibrio harveyi CAIM 1792.</title>
        <authorList>
            <person name="Espinoza-Valles I."/>
            <person name="Vora G."/>
            <person name="Leekitcharoenphon P."/>
            <person name="Ussery D."/>
            <person name="Hoj L."/>
            <person name="Gomez-Gil B."/>
        </authorList>
    </citation>
    <scope>NUCLEOTIDE SEQUENCE [LARGE SCALE GENOMIC DNA]</scope>
    <source>
        <strain evidence="4">CAIM 1854 / LMG 25443</strain>
    </source>
</reference>
<evidence type="ECO:0000313" key="4">
    <source>
        <dbReference type="Proteomes" id="UP000031586"/>
    </source>
</evidence>
<dbReference type="NCBIfam" id="TIGR00254">
    <property type="entry name" value="GGDEF"/>
    <property type="match status" value="1"/>
</dbReference>
<dbReference type="Pfam" id="PF00563">
    <property type="entry name" value="EAL"/>
    <property type="match status" value="1"/>
</dbReference>
<dbReference type="SUPFAM" id="SSF141868">
    <property type="entry name" value="EAL domain-like"/>
    <property type="match status" value="1"/>
</dbReference>
<protein>
    <submittedName>
        <fullName evidence="3">Diguanylate cyclase</fullName>
    </submittedName>
</protein>
<dbReference type="InterPro" id="IPR029787">
    <property type="entry name" value="Nucleotide_cyclase"/>
</dbReference>
<feature type="domain" description="GGDEF" evidence="2">
    <location>
        <begin position="460"/>
        <end position="588"/>
    </location>
</feature>
<dbReference type="SUPFAM" id="SSF55073">
    <property type="entry name" value="Nucleotide cyclase"/>
    <property type="match status" value="1"/>
</dbReference>
<evidence type="ECO:0000313" key="3">
    <source>
        <dbReference type="EMBL" id="KIF51858.1"/>
    </source>
</evidence>
<dbReference type="InterPro" id="IPR035919">
    <property type="entry name" value="EAL_sf"/>
</dbReference>
<gene>
    <name evidence="3" type="ORF">H735_17030</name>
</gene>
<dbReference type="InterPro" id="IPR050706">
    <property type="entry name" value="Cyclic-di-GMP_PDE-like"/>
</dbReference>
<dbReference type="CDD" id="cd01949">
    <property type="entry name" value="GGDEF"/>
    <property type="match status" value="1"/>
</dbReference>
<dbReference type="PROSITE" id="PS50887">
    <property type="entry name" value="GGDEF"/>
    <property type="match status" value="1"/>
</dbReference>
<dbReference type="EMBL" id="JPRD01000028">
    <property type="protein sequence ID" value="KIF51858.1"/>
    <property type="molecule type" value="Genomic_DNA"/>
</dbReference>
<accession>A0A0C1VPT2</accession>
<feature type="domain" description="EAL" evidence="1">
    <location>
        <begin position="12"/>
        <end position="251"/>
    </location>
</feature>
<dbReference type="PROSITE" id="PS50883">
    <property type="entry name" value="EAL"/>
    <property type="match status" value="1"/>
</dbReference>
<dbReference type="Gene3D" id="3.30.70.270">
    <property type="match status" value="1"/>
</dbReference>
<dbReference type="Pfam" id="PF00990">
    <property type="entry name" value="GGDEF"/>
    <property type="match status" value="1"/>
</dbReference>
<name>A0A0C1VPT2_9VIBR</name>
<dbReference type="InterPro" id="IPR043128">
    <property type="entry name" value="Rev_trsase/Diguanyl_cyclase"/>
</dbReference>
<dbReference type="InterPro" id="IPR000160">
    <property type="entry name" value="GGDEF_dom"/>
</dbReference>
<comment type="caution">
    <text evidence="3">The sequence shown here is derived from an EMBL/GenBank/DDBJ whole genome shotgun (WGS) entry which is preliminary data.</text>
</comment>
<dbReference type="SMART" id="SM00052">
    <property type="entry name" value="EAL"/>
    <property type="match status" value="1"/>
</dbReference>
<evidence type="ECO:0000259" key="2">
    <source>
        <dbReference type="PROSITE" id="PS50887"/>
    </source>
</evidence>
<sequence>MSLNVLVSELREYQLNKNTYKGLLMSDFNLLYQPKLKDGVIVGLEALLRPVDVEKTLPEFFAEVKDNMALDLAVMKRCLEDIAKFDIQIPVSINIYPTSVLNDYFVFSAIKQLKGKNVSLELVEHQGVELNDEFLSHVALLKDNGIKLSIDDFGKDFARADLALTIGADEVKFDRSLVHDIEKNYSKFKHLSFLYSKIKTLCTHKVVFEGVENKRQKELIELFAEKPTIQGFYFYPAMPLEEIVELDCFSNLEQEAPVEALLRMSLDLDYKLYNFLIENSIEDVQCEEVNRFIEDHDILGVVHNEDVKTTLSNLRDIYFNNTSIIANGVVSMLDSAEKLVIMRNEQGVVIFDNAAHRELVGTSIVGVKPQEIIHENESYRLCLEKDKNLLQDEHLMFHKDKEFFEGIEYDTIREKMVYNGKKFIIATVCPSNTGLMDVTKDELTKCYTRSFLKYHLASYDNRIVAFLDMNGFKAINDNYGHRIGDNCLVDFACLLRSSLREKDVVIRYGGDEFVIVFDSSAYEDIENRLNALNAKMARYFAEKGFDLSFAYGLSKVVNHDIDAAIELADKNMYSAKRRFKRQLSVDYVI</sequence>
<dbReference type="PANTHER" id="PTHR33121:SF70">
    <property type="entry name" value="SIGNALING PROTEIN YKOW"/>
    <property type="match status" value="1"/>
</dbReference>
<dbReference type="CDD" id="cd01948">
    <property type="entry name" value="EAL"/>
    <property type="match status" value="1"/>
</dbReference>
<evidence type="ECO:0000259" key="1">
    <source>
        <dbReference type="PROSITE" id="PS50883"/>
    </source>
</evidence>
<dbReference type="SMART" id="SM00267">
    <property type="entry name" value="GGDEF"/>
    <property type="match status" value="1"/>
</dbReference>
<dbReference type="InterPro" id="IPR001633">
    <property type="entry name" value="EAL_dom"/>
</dbReference>
<dbReference type="Proteomes" id="UP000031586">
    <property type="component" value="Unassembled WGS sequence"/>
</dbReference>
<dbReference type="RefSeq" id="WP_020197319.1">
    <property type="nucleotide sequence ID" value="NZ_BAOH01000112.1"/>
</dbReference>